<dbReference type="AlphaFoldDB" id="A0A1I1V8J9"/>
<evidence type="ECO:0000256" key="1">
    <source>
        <dbReference type="SAM" id="Phobius"/>
    </source>
</evidence>
<proteinExistence type="predicted"/>
<gene>
    <name evidence="2" type="ORF">SAMN05216378_1444</name>
</gene>
<keyword evidence="3" id="KW-1185">Reference proteome</keyword>
<dbReference type="RefSeq" id="WP_091182722.1">
    <property type="nucleotide sequence ID" value="NZ_FOMT01000001.1"/>
</dbReference>
<keyword evidence="1" id="KW-1133">Transmembrane helix</keyword>
<accession>A0A1I1V8J9</accession>
<feature type="transmembrane region" description="Helical" evidence="1">
    <location>
        <begin position="6"/>
        <end position="27"/>
    </location>
</feature>
<sequence>MKKRYWLIPLLILAVPALLIVLFFRLLDSVYPEPPKSTVKYAEFPLHAVYILNGQRHELRDTIIGEYGGTGWNEGNGKFRKWKLSLKSSGEDQLTIVKSKEGDVEIEIFFSLGHAEYLMGDPDKDRNYTQNYPSGALISKKEGGMTNTSLFTSGELTEKYNIRILEWETGPPIQNHFEAEN</sequence>
<evidence type="ECO:0000313" key="3">
    <source>
        <dbReference type="Proteomes" id="UP000198855"/>
    </source>
</evidence>
<organism evidence="2 3">
    <name type="scientific">Paenibacillus catalpae</name>
    <dbReference type="NCBI Taxonomy" id="1045775"/>
    <lineage>
        <taxon>Bacteria</taxon>
        <taxon>Bacillati</taxon>
        <taxon>Bacillota</taxon>
        <taxon>Bacilli</taxon>
        <taxon>Bacillales</taxon>
        <taxon>Paenibacillaceae</taxon>
        <taxon>Paenibacillus</taxon>
    </lineage>
</organism>
<name>A0A1I1V8J9_9BACL</name>
<reference evidence="3" key="1">
    <citation type="submission" date="2016-10" db="EMBL/GenBank/DDBJ databases">
        <authorList>
            <person name="Varghese N."/>
            <person name="Submissions S."/>
        </authorList>
    </citation>
    <scope>NUCLEOTIDE SEQUENCE [LARGE SCALE GENOMIC DNA]</scope>
    <source>
        <strain evidence="3">CGMCC 1.10784</strain>
    </source>
</reference>
<dbReference type="EMBL" id="FOMT01000001">
    <property type="protein sequence ID" value="SFD79224.1"/>
    <property type="molecule type" value="Genomic_DNA"/>
</dbReference>
<dbReference type="OrthoDB" id="2082325at2"/>
<dbReference type="Proteomes" id="UP000198855">
    <property type="component" value="Unassembled WGS sequence"/>
</dbReference>
<evidence type="ECO:0000313" key="2">
    <source>
        <dbReference type="EMBL" id="SFD79224.1"/>
    </source>
</evidence>
<protein>
    <submittedName>
        <fullName evidence="2">Uncharacterized protein</fullName>
    </submittedName>
</protein>
<keyword evidence="1" id="KW-0812">Transmembrane</keyword>
<keyword evidence="1" id="KW-0472">Membrane</keyword>